<keyword evidence="3" id="KW-1133">Transmembrane helix</keyword>
<dbReference type="InterPro" id="IPR004329">
    <property type="entry name" value="CcmE"/>
</dbReference>
<evidence type="ECO:0000256" key="2">
    <source>
        <dbReference type="ARBA" id="ARBA00023136"/>
    </source>
</evidence>
<evidence type="ECO:0000256" key="3">
    <source>
        <dbReference type="SAM" id="Phobius"/>
    </source>
</evidence>
<reference evidence="4" key="1">
    <citation type="submission" date="2018-05" db="EMBL/GenBank/DDBJ databases">
        <authorList>
            <person name="Lanie J.A."/>
            <person name="Ng W.-L."/>
            <person name="Kazmierczak K.M."/>
            <person name="Andrzejewski T.M."/>
            <person name="Davidsen T.M."/>
            <person name="Wayne K.J."/>
            <person name="Tettelin H."/>
            <person name="Glass J.I."/>
            <person name="Rusch D."/>
            <person name="Podicherti R."/>
            <person name="Tsui H.-C.T."/>
            <person name="Winkler M.E."/>
        </authorList>
    </citation>
    <scope>NUCLEOTIDE SEQUENCE</scope>
</reference>
<dbReference type="InterPro" id="IPR012340">
    <property type="entry name" value="NA-bd_OB-fold"/>
</dbReference>
<keyword evidence="3" id="KW-0812">Transmembrane</keyword>
<proteinExistence type="predicted"/>
<accession>A0A381PCY7</accession>
<dbReference type="GO" id="GO:0005886">
    <property type="term" value="C:plasma membrane"/>
    <property type="evidence" value="ECO:0007669"/>
    <property type="project" value="InterPro"/>
</dbReference>
<dbReference type="GO" id="GO:0020037">
    <property type="term" value="F:heme binding"/>
    <property type="evidence" value="ECO:0007669"/>
    <property type="project" value="InterPro"/>
</dbReference>
<dbReference type="GO" id="GO:0017003">
    <property type="term" value="P:protein-heme linkage"/>
    <property type="evidence" value="ECO:0007669"/>
    <property type="project" value="InterPro"/>
</dbReference>
<evidence type="ECO:0000256" key="1">
    <source>
        <dbReference type="ARBA" id="ARBA00004370"/>
    </source>
</evidence>
<dbReference type="SUPFAM" id="SSF82093">
    <property type="entry name" value="Heme chaperone CcmE"/>
    <property type="match status" value="1"/>
</dbReference>
<feature type="transmembrane region" description="Helical" evidence="3">
    <location>
        <begin position="25"/>
        <end position="46"/>
    </location>
</feature>
<organism evidence="4">
    <name type="scientific">marine metagenome</name>
    <dbReference type="NCBI Taxonomy" id="408172"/>
    <lineage>
        <taxon>unclassified sequences</taxon>
        <taxon>metagenomes</taxon>
        <taxon>ecological metagenomes</taxon>
    </lineage>
</organism>
<dbReference type="GO" id="GO:0017004">
    <property type="term" value="P:cytochrome complex assembly"/>
    <property type="evidence" value="ECO:0007669"/>
    <property type="project" value="InterPro"/>
</dbReference>
<evidence type="ECO:0008006" key="5">
    <source>
        <dbReference type="Google" id="ProtNLM"/>
    </source>
</evidence>
<dbReference type="AlphaFoldDB" id="A0A381PCY7"/>
<dbReference type="Pfam" id="PF03100">
    <property type="entry name" value="CcmE"/>
    <property type="match status" value="1"/>
</dbReference>
<keyword evidence="2 3" id="KW-0472">Membrane</keyword>
<dbReference type="InterPro" id="IPR036127">
    <property type="entry name" value="CcmE-like_sf"/>
</dbReference>
<evidence type="ECO:0000313" key="4">
    <source>
        <dbReference type="EMBL" id="SUZ64049.1"/>
    </source>
</evidence>
<dbReference type="EMBL" id="UINC01000928">
    <property type="protein sequence ID" value="SUZ64049.1"/>
    <property type="molecule type" value="Genomic_DNA"/>
</dbReference>
<gene>
    <name evidence="4" type="ORF">METZ01_LOCUS16903</name>
</gene>
<protein>
    <recommendedName>
        <fullName evidence="5">Cytochrome c-type biogenesis protein CcmE</fullName>
    </recommendedName>
</protein>
<dbReference type="Gene3D" id="2.40.50.140">
    <property type="entry name" value="Nucleic acid-binding proteins"/>
    <property type="match status" value="1"/>
</dbReference>
<name>A0A381PCY7_9ZZZZ</name>
<sequence>MDLSPRHELGEPDELRRKVHRNRRWAVLAVTALLIATAAFVTAQGLRNATLFFRNVDEAVEQRLELGDRRFRLQGRVVPSSVRSESGVTTFQIIHGCVVASVRHVADPPELFTSPWIPVVLEGGWTSGQVRTVAGADTHYFLSDRMLVKHTNEYASANDQRISEEPPRDFLDDCPFDVPAAKS</sequence>
<comment type="subcellular location">
    <subcellularLocation>
        <location evidence="1">Membrane</location>
    </subcellularLocation>
</comment>